<sequence length="116" mass="12745">MSNIDFSELIISKKGVILSDRQVVGNIIGERDDSIVVEKDGASENIYLVPKSKVEAYDGTQLILNVSDSELKTFEQKRGNEEESVLDSITDKLGDVKDKVVDTTKDVAGKAKDKID</sequence>
<dbReference type="RefSeq" id="WP_134483331.1">
    <property type="nucleotide sequence ID" value="NZ_LR216287.1"/>
</dbReference>
<dbReference type="EMBL" id="LR216287">
    <property type="protein sequence ID" value="VFJ13426.1"/>
    <property type="molecule type" value="Genomic_DNA"/>
</dbReference>
<protein>
    <recommendedName>
        <fullName evidence="3">PRC-barrel domain protein</fullName>
    </recommendedName>
</protein>
<name>A0A484I8J1_9ARCH</name>
<reference evidence="1 2" key="1">
    <citation type="submission" date="2019-02" db="EMBL/GenBank/DDBJ databases">
        <authorList>
            <person name="Lehtovirta-Morley E L."/>
        </authorList>
    </citation>
    <scope>NUCLEOTIDE SEQUENCE [LARGE SCALE GENOMIC DNA]</scope>
    <source>
        <strain evidence="1">NFRAN1</strain>
    </source>
</reference>
<accession>A0A484I8J1</accession>
<dbReference type="AlphaFoldDB" id="A0A484I8J1"/>
<evidence type="ECO:0008006" key="3">
    <source>
        <dbReference type="Google" id="ProtNLM"/>
    </source>
</evidence>
<organism evidence="1 2">
    <name type="scientific">Candidatus Nitrosocosmicus franklandianus</name>
    <dbReference type="NCBI Taxonomy" id="1798806"/>
    <lineage>
        <taxon>Archaea</taxon>
        <taxon>Nitrososphaerota</taxon>
        <taxon>Nitrososphaeria</taxon>
        <taxon>Nitrososphaerales</taxon>
        <taxon>Nitrososphaeraceae</taxon>
        <taxon>Candidatus Nitrosocosmicus</taxon>
    </lineage>
</organism>
<dbReference type="Proteomes" id="UP000294299">
    <property type="component" value="Chromosome NFRAN"/>
</dbReference>
<dbReference type="GeneID" id="39420532"/>
<keyword evidence="2" id="KW-1185">Reference proteome</keyword>
<proteinExistence type="predicted"/>
<dbReference type="KEGG" id="nfn:NFRAN_1104"/>
<evidence type="ECO:0000313" key="2">
    <source>
        <dbReference type="Proteomes" id="UP000294299"/>
    </source>
</evidence>
<evidence type="ECO:0000313" key="1">
    <source>
        <dbReference type="EMBL" id="VFJ13426.1"/>
    </source>
</evidence>
<gene>
    <name evidence="1" type="ORF">NFRAN_1104</name>
</gene>
<dbReference type="OrthoDB" id="8759at2157"/>